<dbReference type="NCBIfam" id="NF047832">
    <property type="entry name" value="caspase_w_EACC1"/>
    <property type="match status" value="1"/>
</dbReference>
<sequence length="431" mass="47360">MRLPHPHKSRVVLLGSGSYADERLPDVPAVRDNLADLAAVFTDPDHGIVAADGCVQILDESDLSRLGATLRSVFREAEDSLIVYYCGHGLTAGRRHDLYLALPGTDAEDPLFNALEYDKLRSAILDSPAKTKIVILDCCFSARAFAQTLSDVTSVADMLDVDGTYVLVSADREQVALAPEGERHTAFTGRLLRLLTDGVPEGPELLTLDFLYGQLRTIMRGAGLPEPQRFGTSTAEQFTLGRNRALSAEPVLLERQAEAIALAESGDWTKAAGLLRAILDDQRRFLGDTDEATLRTRQYIAHGRGHAGDPRGAAEDLDRLLIEQSHTLPADHDDVLRTRQYLAVNLGEAGDRHRAIALLRVLLPDRRRVLGHQHPDTLRTCHMLARNLTLTGARDEAAALLRELLEAREHLLGGDHPLTTRTRRDLDALSN</sequence>
<dbReference type="InterPro" id="IPR011600">
    <property type="entry name" value="Pept_C14_caspase"/>
</dbReference>
<dbReference type="SUPFAM" id="SSF48452">
    <property type="entry name" value="TPR-like"/>
    <property type="match status" value="2"/>
</dbReference>
<dbReference type="PANTHER" id="PTHR46082:SF6">
    <property type="entry name" value="AAA+ ATPASE DOMAIN-CONTAINING PROTEIN-RELATED"/>
    <property type="match status" value="1"/>
</dbReference>
<accession>A0ABS3RQU1</accession>
<dbReference type="InterPro" id="IPR029030">
    <property type="entry name" value="Caspase-like_dom_sf"/>
</dbReference>
<evidence type="ECO:0000313" key="2">
    <source>
        <dbReference type="EMBL" id="MBO2459112.1"/>
    </source>
</evidence>
<proteinExistence type="predicted"/>
<dbReference type="Pfam" id="PF00656">
    <property type="entry name" value="Peptidase_C14"/>
    <property type="match status" value="1"/>
</dbReference>
<evidence type="ECO:0000313" key="3">
    <source>
        <dbReference type="Proteomes" id="UP000680206"/>
    </source>
</evidence>
<dbReference type="Gene3D" id="1.25.40.10">
    <property type="entry name" value="Tetratricopeptide repeat domain"/>
    <property type="match status" value="1"/>
</dbReference>
<dbReference type="Gene3D" id="3.40.50.1460">
    <property type="match status" value="1"/>
</dbReference>
<feature type="domain" description="Peptidase C14 caspase" evidence="1">
    <location>
        <begin position="54"/>
        <end position="198"/>
    </location>
</feature>
<organism evidence="2 3">
    <name type="scientific">Actinomadura violacea</name>
    <dbReference type="NCBI Taxonomy" id="2819934"/>
    <lineage>
        <taxon>Bacteria</taxon>
        <taxon>Bacillati</taxon>
        <taxon>Actinomycetota</taxon>
        <taxon>Actinomycetes</taxon>
        <taxon>Streptosporangiales</taxon>
        <taxon>Thermomonosporaceae</taxon>
        <taxon>Actinomadura</taxon>
    </lineage>
</organism>
<dbReference type="InterPro" id="IPR053137">
    <property type="entry name" value="NLR-like"/>
</dbReference>
<name>A0ABS3RQU1_9ACTN</name>
<dbReference type="SUPFAM" id="SSF52129">
    <property type="entry name" value="Caspase-like"/>
    <property type="match status" value="1"/>
</dbReference>
<gene>
    <name evidence="2" type="ORF">J4709_16145</name>
</gene>
<dbReference type="PANTHER" id="PTHR46082">
    <property type="entry name" value="ATP/GTP-BINDING PROTEIN-RELATED"/>
    <property type="match status" value="1"/>
</dbReference>
<dbReference type="InterPro" id="IPR011990">
    <property type="entry name" value="TPR-like_helical_dom_sf"/>
</dbReference>
<evidence type="ECO:0000259" key="1">
    <source>
        <dbReference type="Pfam" id="PF00656"/>
    </source>
</evidence>
<dbReference type="Proteomes" id="UP000680206">
    <property type="component" value="Unassembled WGS sequence"/>
</dbReference>
<dbReference type="Pfam" id="PF13374">
    <property type="entry name" value="TPR_10"/>
    <property type="match status" value="2"/>
</dbReference>
<keyword evidence="3" id="KW-1185">Reference proteome</keyword>
<reference evidence="2 3" key="1">
    <citation type="submission" date="2021-03" db="EMBL/GenBank/DDBJ databases">
        <title>Actinomadura violae sp. nov., isolated from lichen in Thailand.</title>
        <authorList>
            <person name="Kanchanasin P."/>
            <person name="Saeng-In P."/>
            <person name="Phongsopitanun W."/>
            <person name="Yuki M."/>
            <person name="Kudo T."/>
            <person name="Ohkuma M."/>
            <person name="Tanasupawat S."/>
        </authorList>
    </citation>
    <scope>NUCLEOTIDE SEQUENCE [LARGE SCALE GENOMIC DNA]</scope>
    <source>
        <strain evidence="2 3">LCR2-06</strain>
    </source>
</reference>
<comment type="caution">
    <text evidence="2">The sequence shown here is derived from an EMBL/GenBank/DDBJ whole genome shotgun (WGS) entry which is preliminary data.</text>
</comment>
<protein>
    <submittedName>
        <fullName evidence="2">Tetratricopeptide repeat protein</fullName>
    </submittedName>
</protein>
<dbReference type="RefSeq" id="WP_208241453.1">
    <property type="nucleotide sequence ID" value="NZ_JAGEPF010000009.1"/>
</dbReference>
<dbReference type="EMBL" id="JAGEPF010000009">
    <property type="protein sequence ID" value="MBO2459112.1"/>
    <property type="molecule type" value="Genomic_DNA"/>
</dbReference>